<feature type="compositionally biased region" description="Polar residues" evidence="1">
    <location>
        <begin position="98"/>
        <end position="107"/>
    </location>
</feature>
<feature type="transmembrane region" description="Helical" evidence="2">
    <location>
        <begin position="47"/>
        <end position="63"/>
    </location>
</feature>
<evidence type="ECO:0000256" key="1">
    <source>
        <dbReference type="SAM" id="MobiDB-lite"/>
    </source>
</evidence>
<evidence type="ECO:0000313" key="4">
    <source>
        <dbReference type="Proteomes" id="UP000245283"/>
    </source>
</evidence>
<dbReference type="AlphaFoldDB" id="A0A2V1K8H9"/>
<keyword evidence="2" id="KW-0472">Membrane</keyword>
<gene>
    <name evidence="3" type="ORF">DD236_10255</name>
</gene>
<feature type="transmembrane region" description="Helical" evidence="2">
    <location>
        <begin position="69"/>
        <end position="87"/>
    </location>
</feature>
<evidence type="ECO:0000313" key="3">
    <source>
        <dbReference type="EMBL" id="PWF25807.1"/>
    </source>
</evidence>
<feature type="region of interest" description="Disordered" evidence="1">
    <location>
        <begin position="95"/>
        <end position="129"/>
    </location>
</feature>
<dbReference type="Proteomes" id="UP000245283">
    <property type="component" value="Unassembled WGS sequence"/>
</dbReference>
<dbReference type="EMBL" id="QETB01000005">
    <property type="protein sequence ID" value="PWF25807.1"/>
    <property type="molecule type" value="Genomic_DNA"/>
</dbReference>
<sequence>MPLSEYERKMLEELEAQLADEDPKFADTLKPEPPAADSSMRMSIRHLVLGLLVAVVGIAVLVGGIALELVIVGVLGVIVMFGGFWYISEGFRPGPMGQNHQSKQQRPSGGGGFMSRQAEQWQRRKDDRR</sequence>
<dbReference type="InterPro" id="IPR021401">
    <property type="entry name" value="DUF3040"/>
</dbReference>
<evidence type="ECO:0000256" key="2">
    <source>
        <dbReference type="SAM" id="Phobius"/>
    </source>
</evidence>
<proteinExistence type="predicted"/>
<keyword evidence="2" id="KW-1133">Transmembrane helix</keyword>
<protein>
    <submittedName>
        <fullName evidence="3">DUF3040 domain-containing protein</fullName>
    </submittedName>
</protein>
<name>A0A2V1K8H9_9ACTO</name>
<organism evidence="3 4">
    <name type="scientific">Ancrocorticia populi</name>
    <dbReference type="NCBI Taxonomy" id="2175228"/>
    <lineage>
        <taxon>Bacteria</taxon>
        <taxon>Bacillati</taxon>
        <taxon>Actinomycetota</taxon>
        <taxon>Actinomycetes</taxon>
        <taxon>Actinomycetales</taxon>
        <taxon>Actinomycetaceae</taxon>
        <taxon>Ancrocorticia</taxon>
    </lineage>
</organism>
<dbReference type="Pfam" id="PF11239">
    <property type="entry name" value="DUF3040"/>
    <property type="match status" value="1"/>
</dbReference>
<keyword evidence="2" id="KW-0812">Transmembrane</keyword>
<keyword evidence="4" id="KW-1185">Reference proteome</keyword>
<accession>A0A2V1K8H9</accession>
<dbReference type="OrthoDB" id="5244024at2"/>
<comment type="caution">
    <text evidence="3">The sequence shown here is derived from an EMBL/GenBank/DDBJ whole genome shotgun (WGS) entry which is preliminary data.</text>
</comment>
<reference evidence="4" key="1">
    <citation type="submission" date="2018-05" db="EMBL/GenBank/DDBJ databases">
        <authorList>
            <person name="Li Y."/>
        </authorList>
    </citation>
    <scope>NUCLEOTIDE SEQUENCE [LARGE SCALE GENOMIC DNA]</scope>
    <source>
        <strain evidence="4">sk1b4</strain>
    </source>
</reference>
<dbReference type="RefSeq" id="WP_109094296.1">
    <property type="nucleotide sequence ID" value="NZ_CAMELQ010000003.1"/>
</dbReference>